<dbReference type="PANTHER" id="PTHR11036">
    <property type="entry name" value="SEMAPHORIN"/>
    <property type="match status" value="1"/>
</dbReference>
<keyword evidence="8" id="KW-0812">Transmembrane</keyword>
<feature type="compositionally biased region" description="Basic and acidic residues" evidence="7">
    <location>
        <begin position="922"/>
        <end position="940"/>
    </location>
</feature>
<dbReference type="KEGG" id="aten:116295533"/>
<evidence type="ECO:0000256" key="3">
    <source>
        <dbReference type="ARBA" id="ARBA00023136"/>
    </source>
</evidence>
<dbReference type="GO" id="GO:0030335">
    <property type="term" value="P:positive regulation of cell migration"/>
    <property type="evidence" value="ECO:0007669"/>
    <property type="project" value="TreeGrafter"/>
</dbReference>
<evidence type="ECO:0000256" key="5">
    <source>
        <dbReference type="ARBA" id="ARBA00023180"/>
    </source>
</evidence>
<dbReference type="PANTHER" id="PTHR11036:SF127">
    <property type="entry name" value="SEMAPHORIN-1A"/>
    <property type="match status" value="1"/>
</dbReference>
<evidence type="ECO:0000259" key="12">
    <source>
        <dbReference type="PROSITE" id="PS51004"/>
    </source>
</evidence>
<keyword evidence="9" id="KW-0732">Signal</keyword>
<keyword evidence="8" id="KW-1133">Transmembrane helix</keyword>
<sequence>MDTSCGLRCILQVLMTACLILYLPVNAYTYYNCSECQSFPSKELGISISDVKRILIDKTNDKVIVGARDCLVKLEPSLSSAKSSYQYAKLSPADVNVKQCLSSGQPKKVCHNYIRLLVFNNSKKIFACGTYARNPRCWRFEPTGPFSPTSQDGVNGYTQSPGYPDQNVTGVVAEQFANKEYIYTGINLNYGTRSSTIYRKSITDPDNDFLKTDDSELFLKDANFVSSYIASDNFIYFFWREKAIEAQNHNIYSRVGRVCTYDAGGAYILTKRFTSFTKARLSCTVPGSVDFSYDHLQSTFKFNKSVSDVYIYGVFTTPETGLTGSAVCRYSLKDIQSLFSTSKYLEEVKLADSKDVTSKAWKSVMPLPNVQDPGRPNCTSSLDTKNYATETTTFAKHHPLLASPVKPNAGTPLFVMPNVRFTQIAVDNVNTGSKNQSIQVVFLATDNGTVYKLAQDLSGGKNAKVVGQIDVFKTSQPILSMKLYKESLYIGSSSGVTKVLTNRCSDFKTCRSCIEQKDPYCGWSNKRCTTKDEAGQSPWVQDLVNGEYVSVCPQEPPLCTIKALSNSSGGDVSLECSGTGIPIPLVTEWQKDSQKITEKNGYKIKTSNSQHSQILVISKFGLEHVGEYQCTVQNNKGSQYTCNLPIKGALPVIFSGFSKSQDKTYFWCKATGIPKPTVSLVKVISGSYRLIDSDTVSVNQDYGNRMYYCIAQNTFGSSKSRNYTINERVISVEIKIKEENWTDSLKDPKSPQYIDMSKRLKKAIQSVYSHDTAFLDITNISYSKGSVNAEISMRFGASPSDKDTDLLVDLQAAIESGKIGSLKVQKTNVMSKYNKGPTQGYRSTGEGIDRGVFAVAILVAIVLSILVGFLMGIKFHRRGTHSCGSRQDSSIHEDKEIQNIKCIKSPTIEETRKYPDTSIPLMDRDSDKDMSNDNDDDHHSTGSSGGRIVYIHRPDRSTKPERNVLVNGKIPQIH</sequence>
<dbReference type="InterPro" id="IPR016201">
    <property type="entry name" value="PSI"/>
</dbReference>
<dbReference type="InterPro" id="IPR036352">
    <property type="entry name" value="Semap_dom_sf"/>
</dbReference>
<evidence type="ECO:0000256" key="7">
    <source>
        <dbReference type="SAM" id="MobiDB-lite"/>
    </source>
</evidence>
<dbReference type="SUPFAM" id="SSF103575">
    <property type="entry name" value="Plexin repeat"/>
    <property type="match status" value="1"/>
</dbReference>
<dbReference type="GO" id="GO:0071526">
    <property type="term" value="P:semaphorin-plexin signaling pathway"/>
    <property type="evidence" value="ECO:0007669"/>
    <property type="project" value="TreeGrafter"/>
</dbReference>
<dbReference type="GeneID" id="116295533"/>
<dbReference type="InterPro" id="IPR015943">
    <property type="entry name" value="WD40/YVTN_repeat-like_dom_sf"/>
</dbReference>
<evidence type="ECO:0000313" key="16">
    <source>
        <dbReference type="RefSeq" id="XP_031559237.1"/>
    </source>
</evidence>
<evidence type="ECO:0000256" key="4">
    <source>
        <dbReference type="ARBA" id="ARBA00023157"/>
    </source>
</evidence>
<dbReference type="RefSeq" id="XP_031559235.1">
    <property type="nucleotide sequence ID" value="XM_031703375.1"/>
</dbReference>
<comment type="subcellular location">
    <subcellularLocation>
        <location evidence="1">Membrane</location>
    </subcellularLocation>
</comment>
<dbReference type="InterPro" id="IPR027231">
    <property type="entry name" value="Semaphorin"/>
</dbReference>
<dbReference type="Pfam" id="PF01437">
    <property type="entry name" value="PSI"/>
    <property type="match status" value="1"/>
</dbReference>
<dbReference type="CDD" id="cd00096">
    <property type="entry name" value="Ig"/>
    <property type="match status" value="1"/>
</dbReference>
<dbReference type="PROSITE" id="PS50835">
    <property type="entry name" value="IG_LIKE"/>
    <property type="match status" value="1"/>
</dbReference>
<keyword evidence="13" id="KW-1185">Reference proteome</keyword>
<dbReference type="AlphaFoldDB" id="A0A6P8I2V8"/>
<evidence type="ECO:0000259" key="10">
    <source>
        <dbReference type="PROSITE" id="PS50024"/>
    </source>
</evidence>
<evidence type="ECO:0000259" key="11">
    <source>
        <dbReference type="PROSITE" id="PS50835"/>
    </source>
</evidence>
<comment type="similarity">
    <text evidence="2">Belongs to the semaphorin family.</text>
</comment>
<reference evidence="14 15" key="1">
    <citation type="submission" date="2025-04" db="UniProtKB">
        <authorList>
            <consortium name="RefSeq"/>
        </authorList>
    </citation>
    <scope>IDENTIFICATION</scope>
    <source>
        <tissue evidence="14 15">Tentacle</tissue>
    </source>
</reference>
<keyword evidence="3 8" id="KW-0472">Membrane</keyword>
<evidence type="ECO:0000313" key="13">
    <source>
        <dbReference type="Proteomes" id="UP000515163"/>
    </source>
</evidence>
<feature type="domain" description="Sema" evidence="12">
    <location>
        <begin position="20"/>
        <end position="501"/>
    </location>
</feature>
<dbReference type="GO" id="GO:0045499">
    <property type="term" value="F:chemorepellent activity"/>
    <property type="evidence" value="ECO:0007669"/>
    <property type="project" value="TreeGrafter"/>
</dbReference>
<feature type="chain" id="PRO_5044653123" evidence="9">
    <location>
        <begin position="28"/>
        <end position="974"/>
    </location>
</feature>
<dbReference type="RefSeq" id="XP_031559237.1">
    <property type="nucleotide sequence ID" value="XM_031703377.1"/>
</dbReference>
<dbReference type="InterPro" id="IPR007110">
    <property type="entry name" value="Ig-like_dom"/>
</dbReference>
<feature type="domain" description="SEA" evidence="10">
    <location>
        <begin position="726"/>
        <end position="839"/>
    </location>
</feature>
<dbReference type="InterPro" id="IPR000082">
    <property type="entry name" value="SEA_dom"/>
</dbReference>
<feature type="transmembrane region" description="Helical" evidence="8">
    <location>
        <begin position="852"/>
        <end position="873"/>
    </location>
</feature>
<dbReference type="Proteomes" id="UP000515163">
    <property type="component" value="Unplaced"/>
</dbReference>
<comment type="caution">
    <text evidence="6">Lacks conserved residue(s) required for the propagation of feature annotation.</text>
</comment>
<dbReference type="Pfam" id="PF01390">
    <property type="entry name" value="SEA"/>
    <property type="match status" value="1"/>
</dbReference>
<feature type="domain" description="Ig-like" evidence="11">
    <location>
        <begin position="556"/>
        <end position="641"/>
    </location>
</feature>
<keyword evidence="5" id="KW-0325">Glycoprotein</keyword>
<dbReference type="SMART" id="SM00423">
    <property type="entry name" value="PSI"/>
    <property type="match status" value="1"/>
</dbReference>
<dbReference type="SUPFAM" id="SSF101912">
    <property type="entry name" value="Sema domain"/>
    <property type="match status" value="1"/>
</dbReference>
<dbReference type="InterPro" id="IPR013783">
    <property type="entry name" value="Ig-like_fold"/>
</dbReference>
<dbReference type="SUPFAM" id="SSF48726">
    <property type="entry name" value="Immunoglobulin"/>
    <property type="match status" value="1"/>
</dbReference>
<dbReference type="GO" id="GO:0030215">
    <property type="term" value="F:semaphorin receptor binding"/>
    <property type="evidence" value="ECO:0007669"/>
    <property type="project" value="InterPro"/>
</dbReference>
<dbReference type="Gene3D" id="2.130.10.10">
    <property type="entry name" value="YVTN repeat-like/Quinoprotein amine dehydrogenase"/>
    <property type="match status" value="1"/>
</dbReference>
<dbReference type="InterPro" id="IPR001627">
    <property type="entry name" value="Semap_dom"/>
</dbReference>
<dbReference type="GO" id="GO:0005886">
    <property type="term" value="C:plasma membrane"/>
    <property type="evidence" value="ECO:0007669"/>
    <property type="project" value="TreeGrafter"/>
</dbReference>
<evidence type="ECO:0000256" key="8">
    <source>
        <dbReference type="SAM" id="Phobius"/>
    </source>
</evidence>
<proteinExistence type="inferred from homology"/>
<evidence type="ECO:0000256" key="2">
    <source>
        <dbReference type="ARBA" id="ARBA00009492"/>
    </source>
</evidence>
<dbReference type="Gene3D" id="2.60.40.10">
    <property type="entry name" value="Immunoglobulins"/>
    <property type="match status" value="2"/>
</dbReference>
<dbReference type="PROSITE" id="PS51004">
    <property type="entry name" value="SEMA"/>
    <property type="match status" value="1"/>
</dbReference>
<organism evidence="13 16">
    <name type="scientific">Actinia tenebrosa</name>
    <name type="common">Australian red waratah sea anemone</name>
    <dbReference type="NCBI Taxonomy" id="6105"/>
    <lineage>
        <taxon>Eukaryota</taxon>
        <taxon>Metazoa</taxon>
        <taxon>Cnidaria</taxon>
        <taxon>Anthozoa</taxon>
        <taxon>Hexacorallia</taxon>
        <taxon>Actiniaria</taxon>
        <taxon>Actiniidae</taxon>
        <taxon>Actinia</taxon>
    </lineage>
</organism>
<name>A0A6P8I2V8_ACTTE</name>
<protein>
    <submittedName>
        <fullName evidence="14 15">Semaphorin-2A-like</fullName>
    </submittedName>
</protein>
<feature type="signal peptide" evidence="9">
    <location>
        <begin position="1"/>
        <end position="27"/>
    </location>
</feature>
<dbReference type="PROSITE" id="PS50024">
    <property type="entry name" value="SEA"/>
    <property type="match status" value="1"/>
</dbReference>
<dbReference type="GO" id="GO:0007411">
    <property type="term" value="P:axon guidance"/>
    <property type="evidence" value="ECO:0007669"/>
    <property type="project" value="TreeGrafter"/>
</dbReference>
<feature type="region of interest" description="Disordered" evidence="7">
    <location>
        <begin position="913"/>
        <end position="974"/>
    </location>
</feature>
<dbReference type="InterPro" id="IPR002165">
    <property type="entry name" value="Plexin_repeat"/>
</dbReference>
<evidence type="ECO:0000256" key="9">
    <source>
        <dbReference type="SAM" id="SignalP"/>
    </source>
</evidence>
<feature type="compositionally biased region" description="Basic and acidic residues" evidence="7">
    <location>
        <begin position="952"/>
        <end position="962"/>
    </location>
</feature>
<dbReference type="InterPro" id="IPR003598">
    <property type="entry name" value="Ig_sub2"/>
</dbReference>
<dbReference type="InterPro" id="IPR036179">
    <property type="entry name" value="Ig-like_dom_sf"/>
</dbReference>
<keyword evidence="4" id="KW-1015">Disulfide bond</keyword>
<accession>A0A6P8I2V8</accession>
<dbReference type="Pfam" id="PF13927">
    <property type="entry name" value="Ig_3"/>
    <property type="match status" value="1"/>
</dbReference>
<dbReference type="SMART" id="SM00408">
    <property type="entry name" value="IGc2"/>
    <property type="match status" value="1"/>
</dbReference>
<evidence type="ECO:0000313" key="14">
    <source>
        <dbReference type="RefSeq" id="XP_031559235.1"/>
    </source>
</evidence>
<dbReference type="OrthoDB" id="5963330at2759"/>
<evidence type="ECO:0000256" key="6">
    <source>
        <dbReference type="PROSITE-ProRule" id="PRU00352"/>
    </source>
</evidence>
<dbReference type="Pfam" id="PF01403">
    <property type="entry name" value="Sema"/>
    <property type="match status" value="1"/>
</dbReference>
<evidence type="ECO:0000256" key="1">
    <source>
        <dbReference type="ARBA" id="ARBA00004370"/>
    </source>
</evidence>
<dbReference type="SMART" id="SM00630">
    <property type="entry name" value="Sema"/>
    <property type="match status" value="1"/>
</dbReference>
<gene>
    <name evidence="14 15 16" type="primary">LOC116295533</name>
</gene>
<dbReference type="Gene3D" id="3.30.1680.10">
    <property type="entry name" value="ligand-binding face of the semaphorins, domain 2"/>
    <property type="match status" value="1"/>
</dbReference>
<evidence type="ECO:0000313" key="15">
    <source>
        <dbReference type="RefSeq" id="XP_031559236.1"/>
    </source>
</evidence>
<dbReference type="RefSeq" id="XP_031559236.1">
    <property type="nucleotide sequence ID" value="XM_031703376.1"/>
</dbReference>